<name>A0AAV3XIR0_9CYAN</name>
<accession>A0AAV3XIR0</accession>
<comment type="caution">
    <text evidence="2">The sequence shown here is derived from an EMBL/GenBank/DDBJ whole genome shotgun (WGS) entry which is preliminary data.</text>
</comment>
<evidence type="ECO:0000256" key="1">
    <source>
        <dbReference type="SAM" id="Phobius"/>
    </source>
</evidence>
<organism evidence="2 3">
    <name type="scientific">Microseira wollei NIES-4236</name>
    <dbReference type="NCBI Taxonomy" id="2530354"/>
    <lineage>
        <taxon>Bacteria</taxon>
        <taxon>Bacillati</taxon>
        <taxon>Cyanobacteriota</taxon>
        <taxon>Cyanophyceae</taxon>
        <taxon>Oscillatoriophycideae</taxon>
        <taxon>Aerosakkonematales</taxon>
        <taxon>Aerosakkonemataceae</taxon>
        <taxon>Microseira</taxon>
    </lineage>
</organism>
<gene>
    <name evidence="2" type="ORF">MiSe_56870</name>
</gene>
<proteinExistence type="predicted"/>
<sequence length="38" mass="4321">MTDKTHETMTHDHSIANILISIFLVLCAFTFLILLGLF</sequence>
<dbReference type="AlphaFoldDB" id="A0AAV3XIR0"/>
<reference evidence="2" key="1">
    <citation type="submission" date="2019-10" db="EMBL/GenBank/DDBJ databases">
        <title>Draft genome sequece of Microseira wollei NIES-4236.</title>
        <authorList>
            <person name="Yamaguchi H."/>
            <person name="Suzuki S."/>
            <person name="Kawachi M."/>
        </authorList>
    </citation>
    <scope>NUCLEOTIDE SEQUENCE</scope>
    <source>
        <strain evidence="2">NIES-4236</strain>
    </source>
</reference>
<evidence type="ECO:0000313" key="3">
    <source>
        <dbReference type="Proteomes" id="UP001050975"/>
    </source>
</evidence>
<dbReference type="Proteomes" id="UP001050975">
    <property type="component" value="Unassembled WGS sequence"/>
</dbReference>
<keyword evidence="1" id="KW-0472">Membrane</keyword>
<feature type="transmembrane region" description="Helical" evidence="1">
    <location>
        <begin position="15"/>
        <end position="37"/>
    </location>
</feature>
<evidence type="ECO:0000313" key="2">
    <source>
        <dbReference type="EMBL" id="GET40875.1"/>
    </source>
</evidence>
<keyword evidence="3" id="KW-1185">Reference proteome</keyword>
<keyword evidence="1" id="KW-0812">Transmembrane</keyword>
<protein>
    <submittedName>
        <fullName evidence="2">Uncharacterized protein</fullName>
    </submittedName>
</protein>
<keyword evidence="1" id="KW-1133">Transmembrane helix</keyword>
<dbReference type="EMBL" id="BLAY01000102">
    <property type="protein sequence ID" value="GET40875.1"/>
    <property type="molecule type" value="Genomic_DNA"/>
</dbReference>